<reference evidence="1" key="1">
    <citation type="submission" date="2013-11" db="EMBL/GenBank/DDBJ databases">
        <title>Microbial diversity, functional groups and degradation webs in Northern and Southern Mediterranean and Red Sea marine crude oil polluted sites.</title>
        <authorList>
            <person name="Daffonchio D."/>
            <person name="Mapelli F."/>
            <person name="Ferrer M."/>
            <person name="Richter M."/>
            <person name="Cherif A."/>
            <person name="Malkawi H.I."/>
            <person name="Yakimov M.M."/>
            <person name="Abdel-Fattah Y.R."/>
            <person name="Blaghen M."/>
            <person name="Golyshin P.N."/>
            <person name="Kalogerakis N."/>
            <person name="Boon N."/>
            <person name="Magagnini M."/>
            <person name="Fava F."/>
        </authorList>
    </citation>
    <scope>NUCLEOTIDE SEQUENCE</scope>
</reference>
<comment type="caution">
    <text evidence="1">The sequence shown here is derived from an EMBL/GenBank/DDBJ whole genome shotgun (WGS) entry which is preliminary data.</text>
</comment>
<evidence type="ECO:0000313" key="1">
    <source>
        <dbReference type="EMBL" id="KTF07352.1"/>
    </source>
</evidence>
<accession>A0A1B6NWK8</accession>
<dbReference type="EMBL" id="AYSL01000598">
    <property type="protein sequence ID" value="KTF07352.1"/>
    <property type="molecule type" value="Genomic_DNA"/>
</dbReference>
<dbReference type="AlphaFoldDB" id="A0A1B6NWK8"/>
<proteinExistence type="predicted"/>
<sequence>MLCRTDANSANKHNNSLMNLQAKLTQIQHATTSVAAVTIFVWPCALFTNTTV</sequence>
<gene>
    <name evidence="1" type="ORF">MGSAQ_001151</name>
</gene>
<organism evidence="1">
    <name type="scientific">marine sediment metagenome</name>
    <dbReference type="NCBI Taxonomy" id="412755"/>
    <lineage>
        <taxon>unclassified sequences</taxon>
        <taxon>metagenomes</taxon>
        <taxon>ecological metagenomes</taxon>
    </lineage>
</organism>
<protein>
    <submittedName>
        <fullName evidence="1">Uncharacterized protein</fullName>
    </submittedName>
</protein>
<name>A0A1B6NWK8_9ZZZZ</name>